<reference evidence="1 2" key="1">
    <citation type="submission" date="2015-04" db="EMBL/GenBank/DDBJ databases">
        <authorList>
            <person name="Syromyatnikov M.Y."/>
            <person name="Popov V.N."/>
        </authorList>
    </citation>
    <scope>NUCLEOTIDE SEQUENCE [LARGE SCALE GENOMIC DNA]</scope>
</reference>
<protein>
    <submittedName>
        <fullName evidence="1">CLUMA_CG015001, isoform A</fullName>
    </submittedName>
</protein>
<dbReference type="AlphaFoldDB" id="A0A1J1ITF0"/>
<proteinExistence type="predicted"/>
<dbReference type="EMBL" id="CVRI01000056">
    <property type="protein sequence ID" value="CRL01785.1"/>
    <property type="molecule type" value="Genomic_DNA"/>
</dbReference>
<evidence type="ECO:0000313" key="2">
    <source>
        <dbReference type="Proteomes" id="UP000183832"/>
    </source>
</evidence>
<keyword evidence="2" id="KW-1185">Reference proteome</keyword>
<dbReference type="Proteomes" id="UP000183832">
    <property type="component" value="Unassembled WGS sequence"/>
</dbReference>
<evidence type="ECO:0000313" key="1">
    <source>
        <dbReference type="EMBL" id="CRL01785.1"/>
    </source>
</evidence>
<accession>A0A1J1ITF0</accession>
<name>A0A1J1ITF0_9DIPT</name>
<sequence length="62" mass="7359">MSMIHMQSDERLSKIETAKKCKQIYSENYGRNQFSTVTQMLNYTMQCTSQEFTLLTFLFSMD</sequence>
<gene>
    <name evidence="1" type="ORF">CLUMA_CG015001</name>
</gene>
<organism evidence="1 2">
    <name type="scientific">Clunio marinus</name>
    <dbReference type="NCBI Taxonomy" id="568069"/>
    <lineage>
        <taxon>Eukaryota</taxon>
        <taxon>Metazoa</taxon>
        <taxon>Ecdysozoa</taxon>
        <taxon>Arthropoda</taxon>
        <taxon>Hexapoda</taxon>
        <taxon>Insecta</taxon>
        <taxon>Pterygota</taxon>
        <taxon>Neoptera</taxon>
        <taxon>Endopterygota</taxon>
        <taxon>Diptera</taxon>
        <taxon>Nematocera</taxon>
        <taxon>Chironomoidea</taxon>
        <taxon>Chironomidae</taxon>
        <taxon>Clunio</taxon>
    </lineage>
</organism>